<gene>
    <name evidence="1" type="ORF">A5N68_07535</name>
</gene>
<evidence type="ECO:0000313" key="2">
    <source>
        <dbReference type="Proteomes" id="UP000193518"/>
    </source>
</evidence>
<comment type="caution">
    <text evidence="1">The sequence shown here is derived from an EMBL/GenBank/DDBJ whole genome shotgun (WGS) entry which is preliminary data.</text>
</comment>
<protein>
    <submittedName>
        <fullName evidence="1">Uncharacterized protein</fullName>
    </submittedName>
</protein>
<name>A0AAE5MK26_RHOHA</name>
<organism evidence="1 2">
    <name type="scientific">Rhodococcus hoagii</name>
    <name type="common">Corynebacterium equii</name>
    <dbReference type="NCBI Taxonomy" id="43767"/>
    <lineage>
        <taxon>Bacteria</taxon>
        <taxon>Bacillati</taxon>
        <taxon>Actinomycetota</taxon>
        <taxon>Actinomycetes</taxon>
        <taxon>Mycobacteriales</taxon>
        <taxon>Nocardiaceae</taxon>
        <taxon>Prescottella</taxon>
    </lineage>
</organism>
<dbReference type="Proteomes" id="UP000193518">
    <property type="component" value="Unassembled WGS sequence"/>
</dbReference>
<evidence type="ECO:0000313" key="1">
    <source>
        <dbReference type="EMBL" id="ORM29722.1"/>
    </source>
</evidence>
<proteinExistence type="predicted"/>
<accession>A0AAE5MK26</accession>
<dbReference type="AlphaFoldDB" id="A0AAE5MK26"/>
<sequence length="73" mass="7707">MCSQPIIQQKARCRRPAPAIVTHATQAPTRFLFFCNIGWIRDSGDAVGGGDSTTVVCDGVLGSAKEVVVTDEG</sequence>
<dbReference type="EMBL" id="LWIC01000002">
    <property type="protein sequence ID" value="ORM29722.1"/>
    <property type="molecule type" value="Genomic_DNA"/>
</dbReference>
<reference evidence="1 2" key="1">
    <citation type="journal article" date="2016" name="Genome Biol. Evol.">
        <title>Pangenome and Phylogenomic Analysis of the Pathogenic Actinobacterium Rhodococcus equi.</title>
        <authorList>
            <person name="Anastasi E."/>
            <person name="MacArthur I."/>
            <person name="Scortti M."/>
            <person name="Alvarez S."/>
            <person name="Giguere S."/>
            <person name="Vazquez-Boland J.A."/>
        </authorList>
    </citation>
    <scope>NUCLEOTIDE SEQUENCE [LARGE SCALE GENOMIC DNA]</scope>
    <source>
        <strain evidence="1 2">PAM1271</strain>
    </source>
</reference>